<organism evidence="9 10">
    <name type="scientific">Stylosanthes scabra</name>
    <dbReference type="NCBI Taxonomy" id="79078"/>
    <lineage>
        <taxon>Eukaryota</taxon>
        <taxon>Viridiplantae</taxon>
        <taxon>Streptophyta</taxon>
        <taxon>Embryophyta</taxon>
        <taxon>Tracheophyta</taxon>
        <taxon>Spermatophyta</taxon>
        <taxon>Magnoliopsida</taxon>
        <taxon>eudicotyledons</taxon>
        <taxon>Gunneridae</taxon>
        <taxon>Pentapetalae</taxon>
        <taxon>rosids</taxon>
        <taxon>fabids</taxon>
        <taxon>Fabales</taxon>
        <taxon>Fabaceae</taxon>
        <taxon>Papilionoideae</taxon>
        <taxon>50 kb inversion clade</taxon>
        <taxon>dalbergioids sensu lato</taxon>
        <taxon>Dalbergieae</taxon>
        <taxon>Pterocarpus clade</taxon>
        <taxon>Stylosanthes</taxon>
    </lineage>
</organism>
<dbReference type="PANTHER" id="PTHR31650:SF1">
    <property type="entry name" value="WAX ESTER SYNTHASE_DIACYLGLYCEROL ACYLTRANSFERASE 4-RELATED"/>
    <property type="match status" value="1"/>
</dbReference>
<evidence type="ECO:0000313" key="9">
    <source>
        <dbReference type="EMBL" id="MED6188000.1"/>
    </source>
</evidence>
<evidence type="ECO:0000256" key="4">
    <source>
        <dbReference type="ARBA" id="ARBA00022679"/>
    </source>
</evidence>
<dbReference type="SUPFAM" id="SSF52777">
    <property type="entry name" value="CoA-dependent acyltransferases"/>
    <property type="match status" value="1"/>
</dbReference>
<evidence type="ECO:0000256" key="5">
    <source>
        <dbReference type="ARBA" id="ARBA00023315"/>
    </source>
</evidence>
<keyword evidence="7" id="KW-0472">Membrane</keyword>
<gene>
    <name evidence="9" type="ORF">PIB30_081798</name>
</gene>
<feature type="domain" description="O-acyltransferase WSD1-like N-terminal" evidence="8">
    <location>
        <begin position="29"/>
        <end position="267"/>
    </location>
</feature>
<evidence type="ECO:0000256" key="3">
    <source>
        <dbReference type="ARBA" id="ARBA00013244"/>
    </source>
</evidence>
<keyword evidence="7" id="KW-0812">Transmembrane</keyword>
<dbReference type="EMBL" id="JASCZI010182478">
    <property type="protein sequence ID" value="MED6188000.1"/>
    <property type="molecule type" value="Genomic_DNA"/>
</dbReference>
<evidence type="ECO:0000259" key="8">
    <source>
        <dbReference type="Pfam" id="PF03007"/>
    </source>
</evidence>
<reference evidence="9 10" key="1">
    <citation type="journal article" date="2023" name="Plants (Basel)">
        <title>Bridging the Gap: Combining Genomics and Transcriptomics Approaches to Understand Stylosanthes scabra, an Orphan Legume from the Brazilian Caatinga.</title>
        <authorList>
            <person name="Ferreira-Neto J.R.C."/>
            <person name="da Silva M.D."/>
            <person name="Binneck E."/>
            <person name="de Melo N.F."/>
            <person name="da Silva R.H."/>
            <person name="de Melo A.L.T.M."/>
            <person name="Pandolfi V."/>
            <person name="Bustamante F.O."/>
            <person name="Brasileiro-Vidal A.C."/>
            <person name="Benko-Iseppon A.M."/>
        </authorList>
    </citation>
    <scope>NUCLEOTIDE SEQUENCE [LARGE SCALE GENOMIC DNA]</scope>
    <source>
        <tissue evidence="9">Leaves</tissue>
    </source>
</reference>
<protein>
    <recommendedName>
        <fullName evidence="3">diacylglycerol O-acyltransferase</fullName>
        <ecNumber evidence="3">2.3.1.20</ecNumber>
    </recommendedName>
</protein>
<evidence type="ECO:0000256" key="2">
    <source>
        <dbReference type="ARBA" id="ARBA00005189"/>
    </source>
</evidence>
<keyword evidence="10" id="KW-1185">Reference proteome</keyword>
<evidence type="ECO:0000256" key="6">
    <source>
        <dbReference type="ARBA" id="ARBA00048109"/>
    </source>
</evidence>
<dbReference type="InterPro" id="IPR045034">
    <property type="entry name" value="O-acyltransferase_WSD1-like"/>
</dbReference>
<comment type="caution">
    <text evidence="9">The sequence shown here is derived from an EMBL/GenBank/DDBJ whole genome shotgun (WGS) entry which is preliminary data.</text>
</comment>
<evidence type="ECO:0000256" key="1">
    <source>
        <dbReference type="ARBA" id="ARBA00004771"/>
    </source>
</evidence>
<dbReference type="EC" id="2.3.1.20" evidence="3"/>
<comment type="pathway">
    <text evidence="2">Lipid metabolism.</text>
</comment>
<keyword evidence="5" id="KW-0012">Acyltransferase</keyword>
<dbReference type="Pfam" id="PF03007">
    <property type="entry name" value="WS_DGAT_cat"/>
    <property type="match status" value="1"/>
</dbReference>
<dbReference type="Gene3D" id="3.30.559.10">
    <property type="entry name" value="Chloramphenicol acetyltransferase-like domain"/>
    <property type="match status" value="1"/>
</dbReference>
<dbReference type="PANTHER" id="PTHR31650">
    <property type="entry name" value="O-ACYLTRANSFERASE (WSD1-LIKE) FAMILY PROTEIN"/>
    <property type="match status" value="1"/>
</dbReference>
<comment type="catalytic activity">
    <reaction evidence="6">
        <text>an acyl-CoA + a 1,2-diacyl-sn-glycerol = a triacyl-sn-glycerol + CoA</text>
        <dbReference type="Rhea" id="RHEA:10868"/>
        <dbReference type="ChEBI" id="CHEBI:17815"/>
        <dbReference type="ChEBI" id="CHEBI:57287"/>
        <dbReference type="ChEBI" id="CHEBI:58342"/>
        <dbReference type="ChEBI" id="CHEBI:64615"/>
        <dbReference type="EC" id="2.3.1.20"/>
    </reaction>
</comment>
<keyword evidence="4" id="KW-0808">Transferase</keyword>
<proteinExistence type="predicted"/>
<dbReference type="Proteomes" id="UP001341840">
    <property type="component" value="Unassembled WGS sequence"/>
</dbReference>
<keyword evidence="7" id="KW-1133">Transmembrane helix</keyword>
<sequence>MSSTGGGGGGGGKPMSPASKLFHSPNFNCHVIAVLGCKTSINPEVIKEGFRQSILKHSRFSSKLVKKGRKTRWISTTVDLDSHVIVPEINSSEIEFPDRFVEDYISNCTKTPLDIAKPRWELHLINIKTSDADSIAVLRMHHSLGDGASLLSLLIASTRKSSDPNALPTMPALKKNDENQKRGASRSFLMLLFGPLMALWWGLMLMWHTFVDLVMFALTFLFLKDTWTPLKGAPGVELNTKRYVHRIVSMDDIKLLKKAMNATINDVLLGITQAGITRYLNRQEFVGANTNDSSAKKGSSGVLKNIRLRAAILVNIRPVAGIQSGSGKYDG</sequence>
<dbReference type="InterPro" id="IPR023213">
    <property type="entry name" value="CAT-like_dom_sf"/>
</dbReference>
<comment type="pathway">
    <text evidence="1">Glycerolipid metabolism; triacylglycerol biosynthesis.</text>
</comment>
<name>A0ABU6WUK9_9FABA</name>
<accession>A0ABU6WUK9</accession>
<evidence type="ECO:0000256" key="7">
    <source>
        <dbReference type="SAM" id="Phobius"/>
    </source>
</evidence>
<dbReference type="InterPro" id="IPR004255">
    <property type="entry name" value="O-acyltransferase_WSD1_N"/>
</dbReference>
<evidence type="ECO:0000313" key="10">
    <source>
        <dbReference type="Proteomes" id="UP001341840"/>
    </source>
</evidence>
<feature type="transmembrane region" description="Helical" evidence="7">
    <location>
        <begin position="183"/>
        <end position="201"/>
    </location>
</feature>